<comment type="caution">
    <text evidence="10">The sequence shown here is derived from an EMBL/GenBank/DDBJ whole genome shotgun (WGS) entry which is preliminary data.</text>
</comment>
<keyword evidence="6 10" id="KW-0067">ATP-binding</keyword>
<dbReference type="Proteomes" id="UP000579605">
    <property type="component" value="Unassembled WGS sequence"/>
</dbReference>
<feature type="region of interest" description="Disordered" evidence="8">
    <location>
        <begin position="342"/>
        <end position="362"/>
    </location>
</feature>
<dbReference type="InterPro" id="IPR017871">
    <property type="entry name" value="ABC_transporter-like_CS"/>
</dbReference>
<name>A0A852ZJT9_9ACTN</name>
<dbReference type="InterPro" id="IPR050388">
    <property type="entry name" value="ABC_Ni/Peptide_Import"/>
</dbReference>
<dbReference type="PANTHER" id="PTHR43297">
    <property type="entry name" value="OLIGOPEPTIDE TRANSPORT ATP-BINDING PROTEIN APPD"/>
    <property type="match status" value="1"/>
</dbReference>
<dbReference type="NCBIfam" id="NF007739">
    <property type="entry name" value="PRK10419.1"/>
    <property type="match status" value="2"/>
</dbReference>
<feature type="domain" description="ABC transporter" evidence="9">
    <location>
        <begin position="382"/>
        <end position="622"/>
    </location>
</feature>
<dbReference type="GO" id="GO:0016887">
    <property type="term" value="F:ATP hydrolysis activity"/>
    <property type="evidence" value="ECO:0007669"/>
    <property type="project" value="InterPro"/>
</dbReference>
<dbReference type="Gene3D" id="3.40.50.300">
    <property type="entry name" value="P-loop containing nucleotide triphosphate hydrolases"/>
    <property type="match status" value="2"/>
</dbReference>
<evidence type="ECO:0000313" key="11">
    <source>
        <dbReference type="Proteomes" id="UP000579605"/>
    </source>
</evidence>
<evidence type="ECO:0000256" key="6">
    <source>
        <dbReference type="ARBA" id="ARBA00022840"/>
    </source>
</evidence>
<protein>
    <submittedName>
        <fullName evidence="10">Oligopeptide/dipeptide ABC transporter ATP-binding protein</fullName>
    </submittedName>
</protein>
<dbReference type="InterPro" id="IPR013563">
    <property type="entry name" value="Oligopep_ABC_C"/>
</dbReference>
<dbReference type="PROSITE" id="PS00211">
    <property type="entry name" value="ABC_TRANSPORTER_1"/>
    <property type="match status" value="2"/>
</dbReference>
<evidence type="ECO:0000313" key="10">
    <source>
        <dbReference type="EMBL" id="NYH92168.1"/>
    </source>
</evidence>
<evidence type="ECO:0000256" key="5">
    <source>
        <dbReference type="ARBA" id="ARBA00022741"/>
    </source>
</evidence>
<dbReference type="NCBIfam" id="NF008453">
    <property type="entry name" value="PRK11308.1"/>
    <property type="match status" value="2"/>
</dbReference>
<comment type="subcellular location">
    <subcellularLocation>
        <location evidence="1">Cell membrane</location>
        <topology evidence="1">Peripheral membrane protein</topology>
    </subcellularLocation>
</comment>
<reference evidence="10 11" key="1">
    <citation type="submission" date="2020-07" db="EMBL/GenBank/DDBJ databases">
        <title>Sequencing the genomes of 1000 actinobacteria strains.</title>
        <authorList>
            <person name="Klenk H.-P."/>
        </authorList>
    </citation>
    <scope>NUCLEOTIDE SEQUENCE [LARGE SCALE GENOMIC DNA]</scope>
    <source>
        <strain evidence="10 11">DSM 18448</strain>
    </source>
</reference>
<evidence type="ECO:0000256" key="8">
    <source>
        <dbReference type="SAM" id="MobiDB-lite"/>
    </source>
</evidence>
<dbReference type="GO" id="GO:0005524">
    <property type="term" value="F:ATP binding"/>
    <property type="evidence" value="ECO:0007669"/>
    <property type="project" value="UniProtKB-KW"/>
</dbReference>
<dbReference type="GO" id="GO:0005886">
    <property type="term" value="C:plasma membrane"/>
    <property type="evidence" value="ECO:0007669"/>
    <property type="project" value="UniProtKB-SubCell"/>
</dbReference>
<dbReference type="EMBL" id="JACBZH010000001">
    <property type="protein sequence ID" value="NYH92168.1"/>
    <property type="molecule type" value="Genomic_DNA"/>
</dbReference>
<dbReference type="GO" id="GO:0015833">
    <property type="term" value="P:peptide transport"/>
    <property type="evidence" value="ECO:0007669"/>
    <property type="project" value="InterPro"/>
</dbReference>
<dbReference type="PANTHER" id="PTHR43297:SF2">
    <property type="entry name" value="DIPEPTIDE TRANSPORT ATP-BINDING PROTEIN DPPD"/>
    <property type="match status" value="1"/>
</dbReference>
<proteinExistence type="inferred from homology"/>
<dbReference type="SMART" id="SM00382">
    <property type="entry name" value="AAA"/>
    <property type="match status" value="2"/>
</dbReference>
<dbReference type="AlphaFoldDB" id="A0A852ZJT9"/>
<keyword evidence="5" id="KW-0547">Nucleotide-binding</keyword>
<dbReference type="InterPro" id="IPR027417">
    <property type="entry name" value="P-loop_NTPase"/>
</dbReference>
<evidence type="ECO:0000256" key="1">
    <source>
        <dbReference type="ARBA" id="ARBA00004202"/>
    </source>
</evidence>
<dbReference type="InterPro" id="IPR003439">
    <property type="entry name" value="ABC_transporter-like_ATP-bd"/>
</dbReference>
<evidence type="ECO:0000256" key="4">
    <source>
        <dbReference type="ARBA" id="ARBA00022475"/>
    </source>
</evidence>
<keyword evidence="3" id="KW-0813">Transport</keyword>
<accession>A0A852ZJT9</accession>
<keyword evidence="4" id="KW-1003">Cell membrane</keyword>
<dbReference type="RefSeq" id="WP_179789627.1">
    <property type="nucleotide sequence ID" value="NZ_BAAARR010000005.1"/>
</dbReference>
<evidence type="ECO:0000256" key="2">
    <source>
        <dbReference type="ARBA" id="ARBA00005417"/>
    </source>
</evidence>
<dbReference type="NCBIfam" id="TIGR01727">
    <property type="entry name" value="oligo_HPY"/>
    <property type="match status" value="2"/>
</dbReference>
<evidence type="ECO:0000259" key="9">
    <source>
        <dbReference type="PROSITE" id="PS50893"/>
    </source>
</evidence>
<dbReference type="Pfam" id="PF08352">
    <property type="entry name" value="oligo_HPY"/>
    <property type="match status" value="2"/>
</dbReference>
<evidence type="ECO:0000256" key="7">
    <source>
        <dbReference type="ARBA" id="ARBA00023136"/>
    </source>
</evidence>
<sequence length="706" mass="77158">MHDDQQPQELSGRPLLEVRDLQVSFRLERSTIYAVQGLDLRVGAGERLGVVGESGSGKSVSAQSVLRMVPSPGRITGGDILFDGESLLSQPEHRMRHVRGRQIGMIPQSPMTSLNPVLTVEDHFDEVLSLHLGLAGAERRDRTVELLRSVGIPDPATRMREYPHRLSGGQLQRVMIALAMACRPRLLIADEPTTALDVTIQAQILKLFDDLVAQSNVGAILITHNLGIVAGHCDRVVVMYAGRVMETATVTELFARPAHPYTLGLLRCVPRLTATRTRKFHAIPGLPPRVTERIDACPFAPRCERATDTCRTQTPPLDDIRPGHSIACWHPVTDATEVVMTSTPTTPATPATPATPTAAEPPVPTAPDPLLEVEGLVVHYQVRGAGTVVRRRETVHAVDGVDLSLDTHQTLGLVGESGCGKSTTGRSVLLLERPTAGSVRFEGRDLTALSRRELSGLRRRMQIVFQDPVGSLNPRHTVGQLLREPLHVHHLVPKQRQRERVEELLDLVGLPTDAVSRFPHEFSGGQCQRIGIARALAAEPSFLVLDEPVSALDVSIQAQILQLLTDLQDRLGLSYLFIAHDLAVVGQMSDRVAVMYLGKIVEIAERDSLYARPHHPYTQGLFSAVPVPDPTFSRERGDTVVGGEVPSSLAPPPGCRFHTRCPLARERCRTEEPPLEQVAPGHRVACHFADEAVRDNPFDLAPAAEV</sequence>
<dbReference type="FunFam" id="3.40.50.300:FF:000016">
    <property type="entry name" value="Oligopeptide ABC transporter ATP-binding component"/>
    <property type="match status" value="2"/>
</dbReference>
<evidence type="ECO:0000256" key="3">
    <source>
        <dbReference type="ARBA" id="ARBA00022448"/>
    </source>
</evidence>
<feature type="compositionally biased region" description="Low complexity" evidence="8">
    <location>
        <begin position="342"/>
        <end position="358"/>
    </location>
</feature>
<dbReference type="SUPFAM" id="SSF52540">
    <property type="entry name" value="P-loop containing nucleoside triphosphate hydrolases"/>
    <property type="match status" value="2"/>
</dbReference>
<dbReference type="CDD" id="cd03257">
    <property type="entry name" value="ABC_NikE_OppD_transporters"/>
    <property type="match status" value="2"/>
</dbReference>
<dbReference type="PROSITE" id="PS50893">
    <property type="entry name" value="ABC_TRANSPORTER_2"/>
    <property type="match status" value="2"/>
</dbReference>
<gene>
    <name evidence="10" type="ORF">F4554_004806</name>
</gene>
<feature type="domain" description="ABC transporter" evidence="9">
    <location>
        <begin position="18"/>
        <end position="266"/>
    </location>
</feature>
<organism evidence="10 11">
    <name type="scientific">Actinopolymorpha rutila</name>
    <dbReference type="NCBI Taxonomy" id="446787"/>
    <lineage>
        <taxon>Bacteria</taxon>
        <taxon>Bacillati</taxon>
        <taxon>Actinomycetota</taxon>
        <taxon>Actinomycetes</taxon>
        <taxon>Propionibacteriales</taxon>
        <taxon>Actinopolymorphaceae</taxon>
        <taxon>Actinopolymorpha</taxon>
    </lineage>
</organism>
<keyword evidence="7" id="KW-0472">Membrane</keyword>
<dbReference type="Pfam" id="PF00005">
    <property type="entry name" value="ABC_tran"/>
    <property type="match status" value="2"/>
</dbReference>
<comment type="similarity">
    <text evidence="2">Belongs to the ABC transporter superfamily.</text>
</comment>
<keyword evidence="11" id="KW-1185">Reference proteome</keyword>
<dbReference type="InterPro" id="IPR003593">
    <property type="entry name" value="AAA+_ATPase"/>
</dbReference>